<reference evidence="2" key="1">
    <citation type="submission" date="2021-01" db="EMBL/GenBank/DDBJ databases">
        <authorList>
            <person name="Corre E."/>
            <person name="Pelletier E."/>
            <person name="Niang G."/>
            <person name="Scheremetjew M."/>
            <person name="Finn R."/>
            <person name="Kale V."/>
            <person name="Holt S."/>
            <person name="Cochrane G."/>
            <person name="Meng A."/>
            <person name="Brown T."/>
            <person name="Cohen L."/>
        </authorList>
    </citation>
    <scope>NUCLEOTIDE SEQUENCE</scope>
    <source>
        <strain evidence="2">SL-175</strain>
    </source>
</reference>
<evidence type="ECO:0000313" key="2">
    <source>
        <dbReference type="EMBL" id="CAD8699543.1"/>
    </source>
</evidence>
<name>A0A7S0SAQ3_9CHLO</name>
<dbReference type="InterPro" id="IPR036412">
    <property type="entry name" value="HAD-like_sf"/>
</dbReference>
<dbReference type="EMBL" id="HBFC01004186">
    <property type="protein sequence ID" value="CAD8699543.1"/>
    <property type="molecule type" value="Transcribed_RNA"/>
</dbReference>
<dbReference type="InterPro" id="IPR010036">
    <property type="entry name" value="MDP_1_eu_arc"/>
</dbReference>
<dbReference type="SUPFAM" id="SSF56784">
    <property type="entry name" value="HAD-like"/>
    <property type="match status" value="1"/>
</dbReference>
<sequence length="277" mass="29134">MSTAAIVAVVGVASYRPPARGRHDRRPTPFGLARGGPIGRMRASVDATRTTSAPDAADTSAADANAVPALAVFDLDACLWTQEMFQLREVVDRSQPVMGPLEGGAGVVGARSGNSVISLHPGALAALRRYHAGEYPGMRIAVASSADTPLAVSIGRSALAFLEVVPGVTVRDVLAVGWPEGFEGNLQIGRTAPLSSNKAATHFPILRRATGIPFDRMLFFDDCNWGDHCGAVAAGCQESDSGLGPVTVRTPRGLQPSDWDAGIDQYRIRREALVPKP</sequence>
<dbReference type="PANTHER" id="PTHR17901:SF14">
    <property type="entry name" value="MAGNESIUM-DEPENDENT PHOSPHATASE 1"/>
    <property type="match status" value="1"/>
</dbReference>
<organism evidence="2">
    <name type="scientific">Mantoniella antarctica</name>
    <dbReference type="NCBI Taxonomy" id="81844"/>
    <lineage>
        <taxon>Eukaryota</taxon>
        <taxon>Viridiplantae</taxon>
        <taxon>Chlorophyta</taxon>
        <taxon>Mamiellophyceae</taxon>
        <taxon>Mamiellales</taxon>
        <taxon>Mamiellaceae</taxon>
        <taxon>Mantoniella</taxon>
    </lineage>
</organism>
<dbReference type="Gene3D" id="3.40.50.1000">
    <property type="entry name" value="HAD superfamily/HAD-like"/>
    <property type="match status" value="1"/>
</dbReference>
<dbReference type="Pfam" id="PF12689">
    <property type="entry name" value="Acid_PPase"/>
    <property type="match status" value="1"/>
</dbReference>
<dbReference type="PANTHER" id="PTHR17901">
    <property type="entry name" value="MAGNESIUM-DEPENDENT PHOSPHATASE 1 MDP1"/>
    <property type="match status" value="1"/>
</dbReference>
<dbReference type="GO" id="GO:0003993">
    <property type="term" value="F:acid phosphatase activity"/>
    <property type="evidence" value="ECO:0007669"/>
    <property type="project" value="TreeGrafter"/>
</dbReference>
<gene>
    <name evidence="2" type="ORF">MANT1106_LOCUS2225</name>
</gene>
<protein>
    <recommendedName>
        <fullName evidence="3">Magnesium-dependent phosphatase-1</fullName>
    </recommendedName>
</protein>
<evidence type="ECO:0000256" key="1">
    <source>
        <dbReference type="SAM" id="MobiDB-lite"/>
    </source>
</evidence>
<proteinExistence type="predicted"/>
<dbReference type="AlphaFoldDB" id="A0A7S0SAQ3"/>
<evidence type="ECO:0008006" key="3">
    <source>
        <dbReference type="Google" id="ProtNLM"/>
    </source>
</evidence>
<feature type="region of interest" description="Disordered" evidence="1">
    <location>
        <begin position="18"/>
        <end position="37"/>
    </location>
</feature>
<accession>A0A7S0SAQ3</accession>
<dbReference type="InterPro" id="IPR023214">
    <property type="entry name" value="HAD_sf"/>
</dbReference>